<gene>
    <name evidence="1" type="ORF">Mgrana_01552</name>
</gene>
<reference evidence="1 2" key="1">
    <citation type="submission" date="2018-08" db="EMBL/GenBank/DDBJ databases">
        <title>Meiothermus granaticius genome AF-68 sequencing project.</title>
        <authorList>
            <person name="Da Costa M.S."/>
            <person name="Albuquerque L."/>
            <person name="Raposo P."/>
            <person name="Froufe H.J.C."/>
            <person name="Barroso C.S."/>
            <person name="Egas C."/>
        </authorList>
    </citation>
    <scope>NUCLEOTIDE SEQUENCE [LARGE SCALE GENOMIC DNA]</scope>
    <source>
        <strain evidence="1 2">AF-68</strain>
    </source>
</reference>
<dbReference type="AlphaFoldDB" id="A0A399F8S5"/>
<evidence type="ECO:0000313" key="2">
    <source>
        <dbReference type="Proteomes" id="UP000266178"/>
    </source>
</evidence>
<dbReference type="Proteomes" id="UP000266178">
    <property type="component" value="Unassembled WGS sequence"/>
</dbReference>
<keyword evidence="2" id="KW-1185">Reference proteome</keyword>
<organism evidence="1 2">
    <name type="scientific">Meiothermus granaticius NBRC 107808</name>
    <dbReference type="NCBI Taxonomy" id="1227551"/>
    <lineage>
        <taxon>Bacteria</taxon>
        <taxon>Thermotogati</taxon>
        <taxon>Deinococcota</taxon>
        <taxon>Deinococci</taxon>
        <taxon>Thermales</taxon>
        <taxon>Thermaceae</taxon>
        <taxon>Meiothermus</taxon>
    </lineage>
</organism>
<sequence length="211" mass="22900">MVVNMSSITANPAQVAEIEQLVQEGNRLQERLSELGGTLRQVAAQLEGGVPSSTGIAASIIEVSKAFETWHQRAQQALGGQAVEAVLPKVIESLHAQRRHLEEAALRQQALGVLEQISSLTYRGSEEFLPLSTVQFDALGMLRAVKEQPVLDDTAKALVAGTHPFNHLLRLVSDKSMSNEEWQATYQAVGQQFGMDLAVAVARGFVYLPEA</sequence>
<proteinExistence type="predicted"/>
<dbReference type="EMBL" id="QWLB01000018">
    <property type="protein sequence ID" value="RIH92520.1"/>
    <property type="molecule type" value="Genomic_DNA"/>
</dbReference>
<name>A0A399F8S5_9DEIN</name>
<accession>A0A399F8S5</accession>
<evidence type="ECO:0000313" key="1">
    <source>
        <dbReference type="EMBL" id="RIH92520.1"/>
    </source>
</evidence>
<protein>
    <submittedName>
        <fullName evidence="1">Uncharacterized protein</fullName>
    </submittedName>
</protein>
<comment type="caution">
    <text evidence="1">The sequence shown here is derived from an EMBL/GenBank/DDBJ whole genome shotgun (WGS) entry which is preliminary data.</text>
</comment>